<evidence type="ECO:0000313" key="8">
    <source>
        <dbReference type="Proteomes" id="UP000623129"/>
    </source>
</evidence>
<dbReference type="PROSITE" id="PS50066">
    <property type="entry name" value="MADS_BOX_2"/>
    <property type="match status" value="1"/>
</dbReference>
<dbReference type="InterPro" id="IPR036879">
    <property type="entry name" value="TF_MADSbox_sf"/>
</dbReference>
<evidence type="ECO:0000313" key="7">
    <source>
        <dbReference type="EMBL" id="KAF3337364.1"/>
    </source>
</evidence>
<dbReference type="AlphaFoldDB" id="A0A833VYA8"/>
<evidence type="ECO:0000256" key="3">
    <source>
        <dbReference type="ARBA" id="ARBA00023125"/>
    </source>
</evidence>
<sequence>MGRRKVVLELISNGSSRASTFKKRRASIIKKAEELSKLCGIDVCVVSEVVRSKKQSGQVGKMQHQLQKIERETDNILKDISDGSGIGDTASSDSAANLSALVERLLKEMQDRIYFLNSAPVQHHPATLDVGYAAGSREAMLPAHVVWSSPEYGMEPGSIYELIGATAGTFPAECTVEVGMPGLVDTIDMEKDPVMESVGADRTNLVNLPLVLPSEEEMSGLLDESTGSDWISNGVPFMEWDDVMKDWTLKEAMLPTHVDVVWPSTEYGTERGSTFGSIRADASSFPAGCTAEVGMPGLLKQDPVMESVGADGLNLVNLQGALTSEEEMPGFPTKTDWISSSGPFPEWDDVVKDWM</sequence>
<dbReference type="PANTHER" id="PTHR48019">
    <property type="entry name" value="SERUM RESPONSE FACTOR HOMOLOG"/>
    <property type="match status" value="1"/>
</dbReference>
<dbReference type="CDD" id="cd00120">
    <property type="entry name" value="MADS"/>
    <property type="match status" value="1"/>
</dbReference>
<dbReference type="SMART" id="SM00432">
    <property type="entry name" value="MADS"/>
    <property type="match status" value="1"/>
</dbReference>
<keyword evidence="8" id="KW-1185">Reference proteome</keyword>
<dbReference type="InterPro" id="IPR002100">
    <property type="entry name" value="TF_MADSbox"/>
</dbReference>
<dbReference type="Gene3D" id="3.40.1810.10">
    <property type="entry name" value="Transcription factor, MADS-box"/>
    <property type="match status" value="1"/>
</dbReference>
<dbReference type="OrthoDB" id="1692623at2759"/>
<keyword evidence="4" id="KW-0804">Transcription</keyword>
<evidence type="ECO:0000256" key="5">
    <source>
        <dbReference type="ARBA" id="ARBA00023242"/>
    </source>
</evidence>
<dbReference type="GO" id="GO:0046983">
    <property type="term" value="F:protein dimerization activity"/>
    <property type="evidence" value="ECO:0007669"/>
    <property type="project" value="InterPro"/>
</dbReference>
<keyword evidence="5" id="KW-0539">Nucleus</keyword>
<organism evidence="7 8">
    <name type="scientific">Carex littledalei</name>
    <dbReference type="NCBI Taxonomy" id="544730"/>
    <lineage>
        <taxon>Eukaryota</taxon>
        <taxon>Viridiplantae</taxon>
        <taxon>Streptophyta</taxon>
        <taxon>Embryophyta</taxon>
        <taxon>Tracheophyta</taxon>
        <taxon>Spermatophyta</taxon>
        <taxon>Magnoliopsida</taxon>
        <taxon>Liliopsida</taxon>
        <taxon>Poales</taxon>
        <taxon>Cyperaceae</taxon>
        <taxon>Cyperoideae</taxon>
        <taxon>Cariceae</taxon>
        <taxon>Carex</taxon>
        <taxon>Carex subgen. Euthyceras</taxon>
    </lineage>
</organism>
<dbReference type="SUPFAM" id="SSF55455">
    <property type="entry name" value="SRF-like"/>
    <property type="match status" value="1"/>
</dbReference>
<dbReference type="GO" id="GO:0005634">
    <property type="term" value="C:nucleus"/>
    <property type="evidence" value="ECO:0007669"/>
    <property type="project" value="UniProtKB-SubCell"/>
</dbReference>
<comment type="subcellular location">
    <subcellularLocation>
        <location evidence="1">Nucleus</location>
    </subcellularLocation>
</comment>
<dbReference type="EMBL" id="SWLB01000006">
    <property type="protein sequence ID" value="KAF3337364.1"/>
    <property type="molecule type" value="Genomic_DNA"/>
</dbReference>
<dbReference type="InterPro" id="IPR050142">
    <property type="entry name" value="MADS-box/MEF2_TF"/>
</dbReference>
<comment type="caution">
    <text evidence="7">The sequence shown here is derived from an EMBL/GenBank/DDBJ whole genome shotgun (WGS) entry which is preliminary data.</text>
</comment>
<keyword evidence="2" id="KW-0805">Transcription regulation</keyword>
<reference evidence="7" key="1">
    <citation type="submission" date="2020-01" db="EMBL/GenBank/DDBJ databases">
        <title>Genome sequence of Kobresia littledalei, the first chromosome-level genome in the family Cyperaceae.</title>
        <authorList>
            <person name="Qu G."/>
        </authorList>
    </citation>
    <scope>NUCLEOTIDE SEQUENCE</scope>
    <source>
        <strain evidence="7">C.B.Clarke</strain>
        <tissue evidence="7">Leaf</tissue>
    </source>
</reference>
<evidence type="ECO:0000256" key="2">
    <source>
        <dbReference type="ARBA" id="ARBA00023015"/>
    </source>
</evidence>
<evidence type="ECO:0000256" key="1">
    <source>
        <dbReference type="ARBA" id="ARBA00004123"/>
    </source>
</evidence>
<dbReference type="GO" id="GO:0003677">
    <property type="term" value="F:DNA binding"/>
    <property type="evidence" value="ECO:0007669"/>
    <property type="project" value="UniProtKB-KW"/>
</dbReference>
<gene>
    <name evidence="7" type="ORF">FCM35_KLT17951</name>
</gene>
<accession>A0A833VYA8</accession>
<feature type="domain" description="MADS-box" evidence="6">
    <location>
        <begin position="1"/>
        <end position="46"/>
    </location>
</feature>
<dbReference type="Proteomes" id="UP000623129">
    <property type="component" value="Unassembled WGS sequence"/>
</dbReference>
<dbReference type="PRINTS" id="PR00404">
    <property type="entry name" value="MADSDOMAIN"/>
</dbReference>
<name>A0A833VYA8_9POAL</name>
<dbReference type="Pfam" id="PF00319">
    <property type="entry name" value="SRF-TF"/>
    <property type="match status" value="1"/>
</dbReference>
<protein>
    <submittedName>
        <fullName evidence="7">Transcription factor RLM1</fullName>
    </submittedName>
</protein>
<proteinExistence type="predicted"/>
<evidence type="ECO:0000259" key="6">
    <source>
        <dbReference type="PROSITE" id="PS50066"/>
    </source>
</evidence>
<evidence type="ECO:0000256" key="4">
    <source>
        <dbReference type="ARBA" id="ARBA00023163"/>
    </source>
</evidence>
<keyword evidence="3" id="KW-0238">DNA-binding</keyword>